<dbReference type="GO" id="GO:0016787">
    <property type="term" value="F:hydrolase activity"/>
    <property type="evidence" value="ECO:0007669"/>
    <property type="project" value="UniProtKB-KW"/>
</dbReference>
<keyword evidence="3" id="KW-1185">Reference proteome</keyword>
<reference evidence="2 3" key="1">
    <citation type="submission" date="2023-07" db="EMBL/GenBank/DDBJ databases">
        <title>Genomic Encyclopedia of Type Strains, Phase IV (KMG-IV): sequencing the most valuable type-strain genomes for metagenomic binning, comparative biology and taxonomic classification.</title>
        <authorList>
            <person name="Goeker M."/>
        </authorList>
    </citation>
    <scope>NUCLEOTIDE SEQUENCE [LARGE SCALE GENOMIC DNA]</scope>
    <source>
        <strain evidence="2 3">DSM 17723</strain>
    </source>
</reference>
<name>A0ABT9YZF3_9BACI</name>
<dbReference type="EMBL" id="JAUSTZ010000003">
    <property type="protein sequence ID" value="MDQ0225384.1"/>
    <property type="molecule type" value="Genomic_DNA"/>
</dbReference>
<dbReference type="InterPro" id="IPR029058">
    <property type="entry name" value="AB_hydrolase_fold"/>
</dbReference>
<organism evidence="2 3">
    <name type="scientific">Metabacillus niabensis</name>
    <dbReference type="NCBI Taxonomy" id="324854"/>
    <lineage>
        <taxon>Bacteria</taxon>
        <taxon>Bacillati</taxon>
        <taxon>Bacillota</taxon>
        <taxon>Bacilli</taxon>
        <taxon>Bacillales</taxon>
        <taxon>Bacillaceae</taxon>
        <taxon>Metabacillus</taxon>
    </lineage>
</organism>
<proteinExistence type="predicted"/>
<dbReference type="InterPro" id="IPR022742">
    <property type="entry name" value="Hydrolase_4"/>
</dbReference>
<dbReference type="Gene3D" id="3.40.50.1820">
    <property type="entry name" value="alpha/beta hydrolase"/>
    <property type="match status" value="1"/>
</dbReference>
<dbReference type="SUPFAM" id="SSF53474">
    <property type="entry name" value="alpha/beta-Hydrolases"/>
    <property type="match status" value="1"/>
</dbReference>
<dbReference type="RefSeq" id="WP_233452258.1">
    <property type="nucleotide sequence ID" value="NZ_CADEPK010000300.1"/>
</dbReference>
<accession>A0ABT9YZF3</accession>
<sequence length="317" mass="36015">MIERWLTMSDGHHVYVKSWGEDQAIETKKAVIQLAHGMAEHIHRYQPLAEFLSSSGYLIYGHDHRGHGKTGEKSASLGFFANEDGFERVVEDVKEINDYIHTIHPDLPVFIMGHSMGSFIVRRFLQRYKGAVVGAIISGTGGNPGLMGKVGKRIAKSQMKKLGKQAKSPLMNKLIFGGYNKKVSNPETDFDWLTRNKKEVDKYINDPYCGFIATAGFYYDLLRGIDVIHQNKEVAKMEKDIPYFFISGTEDPVGQATKGVISVINQLKRNGINQLDYKFYHQGRHEVLNELNHEEVKADIINWLDNQLNQLRPSFSK</sequence>
<protein>
    <submittedName>
        <fullName evidence="2">Alpha-beta hydrolase superfamily lysophospholipase</fullName>
    </submittedName>
</protein>
<keyword evidence="2" id="KW-0378">Hydrolase</keyword>
<dbReference type="Proteomes" id="UP001232245">
    <property type="component" value="Unassembled WGS sequence"/>
</dbReference>
<comment type="caution">
    <text evidence="2">The sequence shown here is derived from an EMBL/GenBank/DDBJ whole genome shotgun (WGS) entry which is preliminary data.</text>
</comment>
<gene>
    <name evidence="2" type="ORF">J2S02_001728</name>
</gene>
<evidence type="ECO:0000259" key="1">
    <source>
        <dbReference type="Pfam" id="PF12146"/>
    </source>
</evidence>
<evidence type="ECO:0000313" key="2">
    <source>
        <dbReference type="EMBL" id="MDQ0225384.1"/>
    </source>
</evidence>
<evidence type="ECO:0000313" key="3">
    <source>
        <dbReference type="Proteomes" id="UP001232245"/>
    </source>
</evidence>
<feature type="domain" description="Serine aminopeptidase S33" evidence="1">
    <location>
        <begin position="28"/>
        <end position="291"/>
    </location>
</feature>
<dbReference type="PANTHER" id="PTHR11614">
    <property type="entry name" value="PHOSPHOLIPASE-RELATED"/>
    <property type="match status" value="1"/>
</dbReference>
<dbReference type="InterPro" id="IPR051044">
    <property type="entry name" value="MAG_DAG_Lipase"/>
</dbReference>
<dbReference type="Pfam" id="PF12146">
    <property type="entry name" value="Hydrolase_4"/>
    <property type="match status" value="1"/>
</dbReference>